<name>A0ABQ6Q284_9BACT</name>
<comment type="caution">
    <text evidence="1">The sequence shown here is derived from an EMBL/GenBank/DDBJ whole genome shotgun (WGS) entry which is preliminary data.</text>
</comment>
<evidence type="ECO:0000313" key="1">
    <source>
        <dbReference type="EMBL" id="GMQ34295.1"/>
    </source>
</evidence>
<protein>
    <submittedName>
        <fullName evidence="1">Uncharacterized protein</fullName>
    </submittedName>
</protein>
<dbReference type="Proteomes" id="UP001307705">
    <property type="component" value="Unassembled WGS sequence"/>
</dbReference>
<accession>A0ABQ6Q284</accession>
<evidence type="ECO:0000313" key="2">
    <source>
        <dbReference type="Proteomes" id="UP001307705"/>
    </source>
</evidence>
<organism evidence="1 2">
    <name type="scientific">Algoriphagus taiwanensis</name>
    <dbReference type="NCBI Taxonomy" id="1445656"/>
    <lineage>
        <taxon>Bacteria</taxon>
        <taxon>Pseudomonadati</taxon>
        <taxon>Bacteroidota</taxon>
        <taxon>Cytophagia</taxon>
        <taxon>Cytophagales</taxon>
        <taxon>Cyclobacteriaceae</taxon>
        <taxon>Algoriphagus</taxon>
    </lineage>
</organism>
<dbReference type="RefSeq" id="WP_338229119.1">
    <property type="nucleotide sequence ID" value="NZ_BTPE01000008.1"/>
</dbReference>
<proteinExistence type="predicted"/>
<keyword evidence="2" id="KW-1185">Reference proteome</keyword>
<gene>
    <name evidence="1" type="ORF">Ataiwa_25670</name>
</gene>
<sequence length="301" mass="34814">MKRFLLKIFSYLILVFLIGNIGAWSALKILGRSYFYKPNFIVNHFEGKGRFDYVIAGSSRGLTTINTEEVDRQTGLKGLNISMDDTGLPSQFLMIKHFFESGNQADRVILTLDLGHFEESEQMLNDNDYRFVSYSHRDYIWEYFYTYEKGVIRPLTLSNYFPVFAIGYYNLELVWPAGLSLVKPKYTNRFDWNGNYSYPNSSLQSKSEEIQWEIIEKQPSNPILKEIESYLKQKNSQLILYVGPYLGKQLVVPGGNGSDFPLINHSAIFTEAKYFFDVDHVNDLGKAEATQKFVEALKPFH</sequence>
<dbReference type="EMBL" id="BTPE01000008">
    <property type="protein sequence ID" value="GMQ34295.1"/>
    <property type="molecule type" value="Genomic_DNA"/>
</dbReference>
<reference evidence="1 2" key="1">
    <citation type="submission" date="2023-08" db="EMBL/GenBank/DDBJ databases">
        <title>Draft genome sequence of Algoriphagus taiwanensis.</title>
        <authorList>
            <person name="Takatani N."/>
            <person name="Hosokawa M."/>
            <person name="Sawabe T."/>
        </authorList>
    </citation>
    <scope>NUCLEOTIDE SEQUENCE [LARGE SCALE GENOMIC DNA]</scope>
    <source>
        <strain evidence="1 2">JCM 19755</strain>
    </source>
</reference>